<reference evidence="1 2" key="1">
    <citation type="submission" date="2019-05" db="EMBL/GenBank/DDBJ databases">
        <title>Another draft genome of Portunus trituberculatus and its Hox gene families provides insights of decapod evolution.</title>
        <authorList>
            <person name="Jeong J.-H."/>
            <person name="Song I."/>
            <person name="Kim S."/>
            <person name="Choi T."/>
            <person name="Kim D."/>
            <person name="Ryu S."/>
            <person name="Kim W."/>
        </authorList>
    </citation>
    <scope>NUCLEOTIDE SEQUENCE [LARGE SCALE GENOMIC DNA]</scope>
    <source>
        <tissue evidence="1">Muscle</tissue>
    </source>
</reference>
<accession>A0A5B7J1T0</accession>
<comment type="caution">
    <text evidence="1">The sequence shown here is derived from an EMBL/GenBank/DDBJ whole genome shotgun (WGS) entry which is preliminary data.</text>
</comment>
<organism evidence="1 2">
    <name type="scientific">Portunus trituberculatus</name>
    <name type="common">Swimming crab</name>
    <name type="synonym">Neptunus trituberculatus</name>
    <dbReference type="NCBI Taxonomy" id="210409"/>
    <lineage>
        <taxon>Eukaryota</taxon>
        <taxon>Metazoa</taxon>
        <taxon>Ecdysozoa</taxon>
        <taxon>Arthropoda</taxon>
        <taxon>Crustacea</taxon>
        <taxon>Multicrustacea</taxon>
        <taxon>Malacostraca</taxon>
        <taxon>Eumalacostraca</taxon>
        <taxon>Eucarida</taxon>
        <taxon>Decapoda</taxon>
        <taxon>Pleocyemata</taxon>
        <taxon>Brachyura</taxon>
        <taxon>Eubrachyura</taxon>
        <taxon>Portunoidea</taxon>
        <taxon>Portunidae</taxon>
        <taxon>Portuninae</taxon>
        <taxon>Portunus</taxon>
    </lineage>
</organism>
<evidence type="ECO:0000313" key="1">
    <source>
        <dbReference type="EMBL" id="MPC88453.1"/>
    </source>
</evidence>
<protein>
    <submittedName>
        <fullName evidence="1">Uncharacterized protein</fullName>
    </submittedName>
</protein>
<dbReference type="AlphaFoldDB" id="A0A5B7J1T0"/>
<evidence type="ECO:0000313" key="2">
    <source>
        <dbReference type="Proteomes" id="UP000324222"/>
    </source>
</evidence>
<dbReference type="Proteomes" id="UP000324222">
    <property type="component" value="Unassembled WGS sequence"/>
</dbReference>
<keyword evidence="2" id="KW-1185">Reference proteome</keyword>
<proteinExistence type="predicted"/>
<sequence length="108" mass="11710">MKLSPKSQSTVGPLASFGLWKDAVLTGGVVGVRAWFNSEECEKSPFSNLPQWLVGFLKALVPVNSLSSVSSVSAFCSPLPCSFSQSDEVQPLVGEGVGRLHWAWVWVW</sequence>
<dbReference type="EMBL" id="VSRR010077832">
    <property type="protein sequence ID" value="MPC88453.1"/>
    <property type="molecule type" value="Genomic_DNA"/>
</dbReference>
<gene>
    <name evidence="1" type="ORF">E2C01_083355</name>
</gene>
<name>A0A5B7J1T0_PORTR</name>